<keyword evidence="2" id="KW-1003">Cell membrane</keyword>
<evidence type="ECO:0000313" key="10">
    <source>
        <dbReference type="EMBL" id="QEV22362.1"/>
    </source>
</evidence>
<keyword evidence="5 9" id="KW-1133">Transmembrane helix</keyword>
<dbReference type="GO" id="GO:0005886">
    <property type="term" value="C:plasma membrane"/>
    <property type="evidence" value="ECO:0007669"/>
    <property type="project" value="UniProtKB-SubCell"/>
</dbReference>
<evidence type="ECO:0000256" key="1">
    <source>
        <dbReference type="ARBA" id="ARBA00004651"/>
    </source>
</evidence>
<keyword evidence="3" id="KW-0808">Transferase</keyword>
<organism evidence="10 11">
    <name type="scientific">Streptomyces alboniger</name>
    <dbReference type="NCBI Taxonomy" id="132473"/>
    <lineage>
        <taxon>Bacteria</taxon>
        <taxon>Bacillati</taxon>
        <taxon>Actinomycetota</taxon>
        <taxon>Actinomycetes</taxon>
        <taxon>Kitasatosporales</taxon>
        <taxon>Streptomycetaceae</taxon>
        <taxon>Streptomyces</taxon>
        <taxon>Streptomyces aurantiacus group</taxon>
    </lineage>
</organism>
<accession>A0A5J6HT34</accession>
<gene>
    <name evidence="10" type="ORF">CP975_15650</name>
</gene>
<evidence type="ECO:0000256" key="7">
    <source>
        <dbReference type="ARBA" id="ARBA00024033"/>
    </source>
</evidence>
<comment type="subcellular location">
    <subcellularLocation>
        <location evidence="1">Cell membrane</location>
        <topology evidence="1">Multi-pass membrane protein</topology>
    </subcellularLocation>
</comment>
<feature type="transmembrane region" description="Helical" evidence="9">
    <location>
        <begin position="249"/>
        <end position="278"/>
    </location>
</feature>
<feature type="transmembrane region" description="Helical" evidence="9">
    <location>
        <begin position="158"/>
        <end position="177"/>
    </location>
</feature>
<evidence type="ECO:0000256" key="3">
    <source>
        <dbReference type="ARBA" id="ARBA00022679"/>
    </source>
</evidence>
<dbReference type="KEGG" id="salw:CP975_15650"/>
<evidence type="ECO:0000313" key="11">
    <source>
        <dbReference type="Proteomes" id="UP000326553"/>
    </source>
</evidence>
<feature type="compositionally biased region" description="Basic and acidic residues" evidence="8">
    <location>
        <begin position="366"/>
        <end position="383"/>
    </location>
</feature>
<evidence type="ECO:0000256" key="8">
    <source>
        <dbReference type="SAM" id="MobiDB-lite"/>
    </source>
</evidence>
<dbReference type="Pfam" id="PF09594">
    <property type="entry name" value="GT87"/>
    <property type="match status" value="1"/>
</dbReference>
<comment type="similarity">
    <text evidence="7">Belongs to the glycosyltransferase 87 family.</text>
</comment>
<dbReference type="RefSeq" id="WP_150477901.1">
    <property type="nucleotide sequence ID" value="NZ_CP023695.1"/>
</dbReference>
<dbReference type="EMBL" id="CP023695">
    <property type="protein sequence ID" value="QEV22362.1"/>
    <property type="molecule type" value="Genomic_DNA"/>
</dbReference>
<keyword evidence="4 9" id="KW-0812">Transmembrane</keyword>
<evidence type="ECO:0000256" key="9">
    <source>
        <dbReference type="SAM" id="Phobius"/>
    </source>
</evidence>
<dbReference type="InterPro" id="IPR018584">
    <property type="entry name" value="GT87"/>
</dbReference>
<dbReference type="Proteomes" id="UP000326553">
    <property type="component" value="Chromosome"/>
</dbReference>
<evidence type="ECO:0000256" key="5">
    <source>
        <dbReference type="ARBA" id="ARBA00022989"/>
    </source>
</evidence>
<keyword evidence="11" id="KW-1185">Reference proteome</keyword>
<feature type="transmembrane region" description="Helical" evidence="9">
    <location>
        <begin position="57"/>
        <end position="77"/>
    </location>
</feature>
<evidence type="ECO:0000256" key="6">
    <source>
        <dbReference type="ARBA" id="ARBA00023136"/>
    </source>
</evidence>
<feature type="transmembrane region" description="Helical" evidence="9">
    <location>
        <begin position="97"/>
        <end position="117"/>
    </location>
</feature>
<feature type="transmembrane region" description="Helical" evidence="9">
    <location>
        <begin position="322"/>
        <end position="343"/>
    </location>
</feature>
<feature type="region of interest" description="Disordered" evidence="8">
    <location>
        <begin position="348"/>
        <end position="391"/>
    </location>
</feature>
<name>A0A5J6HT34_STRAD</name>
<sequence>MADALVYRAEGQAVVGGADLYGFTVTEWELPATYPPFAALLFVPAVWLPLPALKVVFLLGNTALVALLLHLSCRLTGLRPRPSHLCAATALALWLEPVFQTVVFGQINLVLACLVLWDLTRPEGAVGKGFGVGVAAGIKLTPALFIAYLFLVGRVREAVTALAAFAGTVLFGALVLPSATVEFWTRRVFETGRVGKAWIVDNQSLQGLIARALHDAEPGLAWALPAALTAAAGLWLVRRVPADAPGGVLLAALTTLLICPISWSHHWVWCVPLLAFLIAEGRARLAAAVTVLFTARTFWVLPHQGDLDLGLPWWQQPLASPYPLLALALLPLLASAPLLSTYMSTRTEVPSPRAGVDWPHGTSPAEHGDRDRRRTGADRDHRGAPRRVGRP</sequence>
<evidence type="ECO:0000256" key="4">
    <source>
        <dbReference type="ARBA" id="ARBA00022692"/>
    </source>
</evidence>
<dbReference type="GO" id="GO:0016758">
    <property type="term" value="F:hexosyltransferase activity"/>
    <property type="evidence" value="ECO:0007669"/>
    <property type="project" value="InterPro"/>
</dbReference>
<dbReference type="AlphaFoldDB" id="A0A5J6HT34"/>
<feature type="transmembrane region" description="Helical" evidence="9">
    <location>
        <begin position="129"/>
        <end position="152"/>
    </location>
</feature>
<feature type="transmembrane region" description="Helical" evidence="9">
    <location>
        <begin position="219"/>
        <end position="237"/>
    </location>
</feature>
<evidence type="ECO:0000256" key="2">
    <source>
        <dbReference type="ARBA" id="ARBA00022475"/>
    </source>
</evidence>
<protein>
    <submittedName>
        <fullName evidence="10">DUF2029 domain-containing protein</fullName>
    </submittedName>
</protein>
<proteinExistence type="inferred from homology"/>
<reference evidence="10 11" key="1">
    <citation type="submission" date="2017-09" db="EMBL/GenBank/DDBJ databases">
        <authorList>
            <person name="Lee N."/>
            <person name="Cho B.-K."/>
        </authorList>
    </citation>
    <scope>NUCLEOTIDE SEQUENCE [LARGE SCALE GENOMIC DNA]</scope>
    <source>
        <strain evidence="10 11">ATCC 12461</strain>
    </source>
</reference>
<keyword evidence="6 9" id="KW-0472">Membrane</keyword>
<dbReference type="OrthoDB" id="9774600at2"/>